<dbReference type="AlphaFoldDB" id="A0AAX1K3T1"/>
<proteinExistence type="predicted"/>
<dbReference type="Proteomes" id="UP000595884">
    <property type="component" value="Chromosome"/>
</dbReference>
<dbReference type="RefSeq" id="WP_192072247.1">
    <property type="nucleotide sequence ID" value="NZ_CP066294.2"/>
</dbReference>
<reference evidence="2" key="1">
    <citation type="submission" date="2020-12" db="EMBL/GenBank/DDBJ databases">
        <authorList>
            <person name="Wen Z.T."/>
        </authorList>
    </citation>
    <scope>NUCLEOTIDE SEQUENCE [LARGE SCALE GENOMIC DNA]</scope>
    <source>
        <strain evidence="2">27-3</strain>
    </source>
</reference>
<sequence>MVLNILKIIINFIASFWGKIDSRRKHIKIESINVINDRNNKDYIKLLDTPSEFYYSNLIYNIITVQNNSEKTQAITSVRLKNVQLTSKFFPVLQYDGGFINGTQEFCFMLINNGNETGQSANYMLKFYATEQPQKYDELLLEYPIKTQEIEEGQIKIVALVNYLKNFKQYFEENDNARGIRIEVIRNGKILSDDGQDYNREQGRFVKPLGRAGISVNSNMTLFRLSRGFEFEKELSQKCHQPLDIGTNTIDFYILTEETASLRYEFELISGNKRICPLQNEGQIKLDVFVPCYKVLDNHTYGKCYEALEKQRIKYDDVFTVADMKLIKEDLIYNIYRPLEKMD</sequence>
<organism evidence="1 2">
    <name type="scientific">Streptococcus mutans</name>
    <dbReference type="NCBI Taxonomy" id="1309"/>
    <lineage>
        <taxon>Bacteria</taxon>
        <taxon>Bacillati</taxon>
        <taxon>Bacillota</taxon>
        <taxon>Bacilli</taxon>
        <taxon>Lactobacillales</taxon>
        <taxon>Streptococcaceae</taxon>
        <taxon>Streptococcus</taxon>
    </lineage>
</organism>
<name>A0AAX1K3T1_STRMG</name>
<dbReference type="EMBL" id="CP066294">
    <property type="protein sequence ID" value="QQL47725.1"/>
    <property type="molecule type" value="Genomic_DNA"/>
</dbReference>
<gene>
    <name evidence="1" type="ORF">IGS65_002485</name>
</gene>
<evidence type="ECO:0000313" key="2">
    <source>
        <dbReference type="Proteomes" id="UP000595884"/>
    </source>
</evidence>
<evidence type="ECO:0000313" key="1">
    <source>
        <dbReference type="EMBL" id="QQL47725.1"/>
    </source>
</evidence>
<accession>A0AAX1K3T1</accession>
<protein>
    <submittedName>
        <fullName evidence="1">Uncharacterized protein</fullName>
    </submittedName>
</protein>